<protein>
    <submittedName>
        <fullName evidence="1">Uncharacterized protein</fullName>
    </submittedName>
</protein>
<name>A0ABR8Z8B0_9FLAO</name>
<keyword evidence="2" id="KW-1185">Reference proteome</keyword>
<organism evidence="1 2">
    <name type="scientific">Chryseobacterium caseinilyticum</name>
    <dbReference type="NCBI Taxonomy" id="2771428"/>
    <lineage>
        <taxon>Bacteria</taxon>
        <taxon>Pseudomonadati</taxon>
        <taxon>Bacteroidota</taxon>
        <taxon>Flavobacteriia</taxon>
        <taxon>Flavobacteriales</taxon>
        <taxon>Weeksellaceae</taxon>
        <taxon>Chryseobacterium group</taxon>
        <taxon>Chryseobacterium</taxon>
    </lineage>
</organism>
<gene>
    <name evidence="1" type="ORF">IC610_01855</name>
</gene>
<evidence type="ECO:0000313" key="2">
    <source>
        <dbReference type="Proteomes" id="UP000637299"/>
    </source>
</evidence>
<evidence type="ECO:0000313" key="1">
    <source>
        <dbReference type="EMBL" id="MBD8081160.1"/>
    </source>
</evidence>
<proteinExistence type="predicted"/>
<accession>A0ABR8Z8B0</accession>
<reference evidence="1 2" key="1">
    <citation type="submission" date="2020-09" db="EMBL/GenBank/DDBJ databases">
        <title>Genome seq and assembly of Chryseobacterium sp.</title>
        <authorList>
            <person name="Chhetri G."/>
        </authorList>
    </citation>
    <scope>NUCLEOTIDE SEQUENCE [LARGE SCALE GENOMIC DNA]</scope>
    <source>
        <strain evidence="1 2">GCR10</strain>
    </source>
</reference>
<sequence>MKKYFALLLFLAYSLTFSQKQKTLSTVNGDESNIVVNKNYKPILFGQRMKKYPFNKTTKVKIISYNLEFNKSNAYEPAPPPPKTTEDSIKLKEFYKRPQSIALKEIIGTQSEKGIIETTNLNFEEVSKLSHILYNTCNKYIINIRSQSGCFFPRNAILFYDENDKVFEIFEICFECENSESYPSKFLNWKNTCDQIYPELELFFKAKGLETQYLKNTR</sequence>
<dbReference type="Proteomes" id="UP000637299">
    <property type="component" value="Unassembled WGS sequence"/>
</dbReference>
<comment type="caution">
    <text evidence="1">The sequence shown here is derived from an EMBL/GenBank/DDBJ whole genome shotgun (WGS) entry which is preliminary data.</text>
</comment>
<dbReference type="RefSeq" id="WP_191734974.1">
    <property type="nucleotide sequence ID" value="NZ_JACYFS010000001.1"/>
</dbReference>
<dbReference type="EMBL" id="JACYFS010000001">
    <property type="protein sequence ID" value="MBD8081160.1"/>
    <property type="molecule type" value="Genomic_DNA"/>
</dbReference>